<reference evidence="2" key="1">
    <citation type="submission" date="2021-06" db="EMBL/GenBank/DDBJ databases">
        <authorList>
            <consortium name="DOE Joint Genome Institute"/>
            <person name="Mondo S.J."/>
            <person name="Amses K.R."/>
            <person name="Simmons D.R."/>
            <person name="Longcore J.E."/>
            <person name="Seto K."/>
            <person name="Alves G.H."/>
            <person name="Bonds A.E."/>
            <person name="Quandt C.A."/>
            <person name="Davis W.J."/>
            <person name="Chang Y."/>
            <person name="Letcher P.M."/>
            <person name="Powell M.J."/>
            <person name="Kuo A."/>
            <person name="Labutti K."/>
            <person name="Pangilinan J."/>
            <person name="Andreopoulos W."/>
            <person name="Tritt A."/>
            <person name="Riley R."/>
            <person name="Hundley H."/>
            <person name="Johnson J."/>
            <person name="Lipzen A."/>
            <person name="Barry K."/>
            <person name="Berbee M.L."/>
            <person name="Buchler N.E."/>
            <person name="Grigoriev I.V."/>
            <person name="Spatafora J.W."/>
            <person name="Stajich J.E."/>
            <person name="James T.Y."/>
        </authorList>
    </citation>
    <scope>NUCLEOTIDE SEQUENCE</scope>
    <source>
        <strain evidence="2">AG</strain>
    </source>
</reference>
<evidence type="ECO:0000256" key="1">
    <source>
        <dbReference type="SAM" id="MobiDB-lite"/>
    </source>
</evidence>
<proteinExistence type="predicted"/>
<sequence length="230" mass="25991">MSKIQFDNGVMILSAVDPLSNRMSIQILQLPHPPKLEPLDFLFEPTANSRKRVRPSKETRAIVERELMLVRANSKFTEHFIPPPTTPITPTRPLSSSSFESALTSSEGTTCSRSTRRRRPSLGLVQRLFASSDPEPEPLEVSWLDADICDSKHTASKKFPILKGNRHVRLIVVWNVQHNTHMGSSVDLLMTTKRIRRTKSCTAPDQYASSPFRTTSWWSEAPMPSMPLVK</sequence>
<comment type="caution">
    <text evidence="2">The sequence shown here is derived from an EMBL/GenBank/DDBJ whole genome shotgun (WGS) entry which is preliminary data.</text>
</comment>
<dbReference type="GeneID" id="75915593"/>
<gene>
    <name evidence="2" type="ORF">K450DRAFT_248584</name>
</gene>
<reference evidence="2" key="2">
    <citation type="journal article" date="2022" name="Proc. Natl. Acad. Sci. U.S.A.">
        <title>Diploid-dominant life cycles characterize the early evolution of Fungi.</title>
        <authorList>
            <person name="Amses K.R."/>
            <person name="Simmons D.R."/>
            <person name="Longcore J.E."/>
            <person name="Mondo S.J."/>
            <person name="Seto K."/>
            <person name="Jeronimo G.H."/>
            <person name="Bonds A.E."/>
            <person name="Quandt C.A."/>
            <person name="Davis W.J."/>
            <person name="Chang Y."/>
            <person name="Federici B.A."/>
            <person name="Kuo A."/>
            <person name="LaButti K."/>
            <person name="Pangilinan J."/>
            <person name="Andreopoulos W."/>
            <person name="Tritt A."/>
            <person name="Riley R."/>
            <person name="Hundley H."/>
            <person name="Johnson J."/>
            <person name="Lipzen A."/>
            <person name="Barry K."/>
            <person name="Lang B.F."/>
            <person name="Cuomo C.A."/>
            <person name="Buchler N.E."/>
            <person name="Grigoriev I.V."/>
            <person name="Spatafora J.W."/>
            <person name="Stajich J.E."/>
            <person name="James T.Y."/>
        </authorList>
    </citation>
    <scope>NUCLEOTIDE SEQUENCE</scope>
    <source>
        <strain evidence="2">AG</strain>
    </source>
</reference>
<evidence type="ECO:0000313" key="2">
    <source>
        <dbReference type="EMBL" id="KAI8578192.1"/>
    </source>
</evidence>
<organism evidence="2 3">
    <name type="scientific">Umbelopsis ramanniana AG</name>
    <dbReference type="NCBI Taxonomy" id="1314678"/>
    <lineage>
        <taxon>Eukaryota</taxon>
        <taxon>Fungi</taxon>
        <taxon>Fungi incertae sedis</taxon>
        <taxon>Mucoromycota</taxon>
        <taxon>Mucoromycotina</taxon>
        <taxon>Umbelopsidomycetes</taxon>
        <taxon>Umbelopsidales</taxon>
        <taxon>Umbelopsidaceae</taxon>
        <taxon>Umbelopsis</taxon>
    </lineage>
</organism>
<evidence type="ECO:0000313" key="3">
    <source>
        <dbReference type="Proteomes" id="UP001206595"/>
    </source>
</evidence>
<accession>A0AAD5HBM8</accession>
<dbReference type="AlphaFoldDB" id="A0AAD5HBM8"/>
<dbReference type="Proteomes" id="UP001206595">
    <property type="component" value="Unassembled WGS sequence"/>
</dbReference>
<keyword evidence="3" id="KW-1185">Reference proteome</keyword>
<feature type="region of interest" description="Disordered" evidence="1">
    <location>
        <begin position="80"/>
        <end position="118"/>
    </location>
</feature>
<feature type="compositionally biased region" description="Low complexity" evidence="1">
    <location>
        <begin position="88"/>
        <end position="113"/>
    </location>
</feature>
<dbReference type="RefSeq" id="XP_051443196.1">
    <property type="nucleotide sequence ID" value="XM_051590249.1"/>
</dbReference>
<dbReference type="EMBL" id="MU620932">
    <property type="protein sequence ID" value="KAI8578192.1"/>
    <property type="molecule type" value="Genomic_DNA"/>
</dbReference>
<name>A0AAD5HBM8_UMBRA</name>
<protein>
    <submittedName>
        <fullName evidence="2">Uncharacterized protein</fullName>
    </submittedName>
</protein>